<feature type="compositionally biased region" description="Polar residues" evidence="1">
    <location>
        <begin position="65"/>
        <end position="74"/>
    </location>
</feature>
<dbReference type="EMBL" id="OZ035829">
    <property type="protein sequence ID" value="CAL1609978.1"/>
    <property type="molecule type" value="Genomic_DNA"/>
</dbReference>
<proteinExistence type="predicted"/>
<evidence type="ECO:0000313" key="3">
    <source>
        <dbReference type="Proteomes" id="UP001497482"/>
    </source>
</evidence>
<gene>
    <name evidence="2" type="ORF">KC01_LOCUS36650</name>
</gene>
<feature type="region of interest" description="Disordered" evidence="1">
    <location>
        <begin position="48"/>
        <end position="196"/>
    </location>
</feature>
<dbReference type="SUPFAM" id="SSF52266">
    <property type="entry name" value="SGNH hydrolase"/>
    <property type="match status" value="1"/>
</dbReference>
<feature type="compositionally biased region" description="Low complexity" evidence="1">
    <location>
        <begin position="134"/>
        <end position="143"/>
    </location>
</feature>
<sequence length="373" mass="42212">MVARRWAKNSLPRIKPNTLDKIEDCILNGPYFKNLQTDQNLTTAQIHVQPGSLDPPRPRRIPRTHGQTRNNQNPVVFLDPVTLEDPETSTQEAENTLGPSNNSPTLQEQENDTGTPVRRRGSRVSFPQELSTQPPTRVSSPEPTTSPPGPSRQESRPQRADRSPAGSPLASEADPDLEQPSGSDEEEGGPNVYKIEKHKVTNRKSLDWSLRVTKPVLILGDSNVARIKDHTFASLQIDSFPGANLLHAAELLSNTPNQPQVESVVLSFGLNNRQQKQSETCIKQMQRLVREAKKTFPHANIRVPLIQSSKELPLKERSVLAVLNHHLERNMPHIRRLPEEDFRTRTDNIHWTEETAKKMLQHWARELNWDSLQ</sequence>
<name>A0AAV2M9E4_KNICA</name>
<accession>A0AAV2M9E4</accession>
<feature type="compositionally biased region" description="Polar residues" evidence="1">
    <location>
        <begin position="88"/>
        <end position="114"/>
    </location>
</feature>
<evidence type="ECO:0008006" key="4">
    <source>
        <dbReference type="Google" id="ProtNLM"/>
    </source>
</evidence>
<keyword evidence="3" id="KW-1185">Reference proteome</keyword>
<reference evidence="2 3" key="1">
    <citation type="submission" date="2024-04" db="EMBL/GenBank/DDBJ databases">
        <authorList>
            <person name="Waldvogel A.-M."/>
            <person name="Schoenle A."/>
        </authorList>
    </citation>
    <scope>NUCLEOTIDE SEQUENCE [LARGE SCALE GENOMIC DNA]</scope>
</reference>
<dbReference type="AlphaFoldDB" id="A0AAV2M9E4"/>
<dbReference type="Gene3D" id="3.40.50.1110">
    <property type="entry name" value="SGNH hydrolase"/>
    <property type="match status" value="1"/>
</dbReference>
<feature type="compositionally biased region" description="Basic and acidic residues" evidence="1">
    <location>
        <begin position="153"/>
        <end position="162"/>
    </location>
</feature>
<evidence type="ECO:0000313" key="2">
    <source>
        <dbReference type="EMBL" id="CAL1609978.1"/>
    </source>
</evidence>
<organism evidence="2 3">
    <name type="scientific">Knipowitschia caucasica</name>
    <name type="common">Caucasian dwarf goby</name>
    <name type="synonym">Pomatoschistus caucasicus</name>
    <dbReference type="NCBI Taxonomy" id="637954"/>
    <lineage>
        <taxon>Eukaryota</taxon>
        <taxon>Metazoa</taxon>
        <taxon>Chordata</taxon>
        <taxon>Craniata</taxon>
        <taxon>Vertebrata</taxon>
        <taxon>Euteleostomi</taxon>
        <taxon>Actinopterygii</taxon>
        <taxon>Neopterygii</taxon>
        <taxon>Teleostei</taxon>
        <taxon>Neoteleostei</taxon>
        <taxon>Acanthomorphata</taxon>
        <taxon>Gobiaria</taxon>
        <taxon>Gobiiformes</taxon>
        <taxon>Gobioidei</taxon>
        <taxon>Gobiidae</taxon>
        <taxon>Gobiinae</taxon>
        <taxon>Knipowitschia</taxon>
    </lineage>
</organism>
<evidence type="ECO:0000256" key="1">
    <source>
        <dbReference type="SAM" id="MobiDB-lite"/>
    </source>
</evidence>
<feature type="compositionally biased region" description="Acidic residues" evidence="1">
    <location>
        <begin position="173"/>
        <end position="188"/>
    </location>
</feature>
<dbReference type="InterPro" id="IPR036514">
    <property type="entry name" value="SGNH_hydro_sf"/>
</dbReference>
<dbReference type="Proteomes" id="UP001497482">
    <property type="component" value="Chromosome 7"/>
</dbReference>
<protein>
    <recommendedName>
        <fullName evidence="4">SGNH hydrolase-type esterase domain-containing protein</fullName>
    </recommendedName>
</protein>